<evidence type="ECO:0000256" key="6">
    <source>
        <dbReference type="ARBA" id="ARBA00022670"/>
    </source>
</evidence>
<dbReference type="Pfam" id="PF00905">
    <property type="entry name" value="Transpeptidase"/>
    <property type="match status" value="1"/>
</dbReference>
<proteinExistence type="predicted"/>
<keyword evidence="13" id="KW-0961">Cell wall biogenesis/degradation</keyword>
<dbReference type="SUPFAM" id="SSF56601">
    <property type="entry name" value="beta-lactamase/transpeptidase-like"/>
    <property type="match status" value="1"/>
</dbReference>
<dbReference type="PANTHER" id="PTHR30627:SF2">
    <property type="entry name" value="PEPTIDOGLYCAN D,D-TRANSPEPTIDASE MRDA"/>
    <property type="match status" value="1"/>
</dbReference>
<protein>
    <submittedName>
        <fullName evidence="17">Penicillin-binding protein 2</fullName>
    </submittedName>
</protein>
<keyword evidence="10" id="KW-0573">Peptidoglycan synthesis</keyword>
<dbReference type="SUPFAM" id="SSF56519">
    <property type="entry name" value="Penicillin binding protein dimerisation domain"/>
    <property type="match status" value="1"/>
</dbReference>
<organism evidence="17 18">
    <name type="scientific">Chitinophaga caeni</name>
    <dbReference type="NCBI Taxonomy" id="2029983"/>
    <lineage>
        <taxon>Bacteria</taxon>
        <taxon>Pseudomonadati</taxon>
        <taxon>Bacteroidota</taxon>
        <taxon>Chitinophagia</taxon>
        <taxon>Chitinophagales</taxon>
        <taxon>Chitinophagaceae</taxon>
        <taxon>Chitinophaga</taxon>
    </lineage>
</organism>
<dbReference type="EMBL" id="CP023777">
    <property type="protein sequence ID" value="ATL47059.1"/>
    <property type="molecule type" value="Genomic_DNA"/>
</dbReference>
<dbReference type="InterPro" id="IPR005311">
    <property type="entry name" value="PBP_dimer"/>
</dbReference>
<evidence type="ECO:0000259" key="16">
    <source>
        <dbReference type="Pfam" id="PF03717"/>
    </source>
</evidence>
<feature type="transmembrane region" description="Helical" evidence="14">
    <location>
        <begin position="12"/>
        <end position="30"/>
    </location>
</feature>
<dbReference type="InterPro" id="IPR012338">
    <property type="entry name" value="Beta-lactam/transpept-like"/>
</dbReference>
<reference evidence="17 18" key="1">
    <citation type="submission" date="2017-10" db="EMBL/GenBank/DDBJ databases">
        <title>Paenichitinophaga pekingensis gen. nov., sp. nov., isolated from activated sludge.</title>
        <authorList>
            <person name="Jin D."/>
            <person name="Kong X."/>
            <person name="Deng Y."/>
            <person name="Bai Z."/>
        </authorList>
    </citation>
    <scope>NUCLEOTIDE SEQUENCE [LARGE SCALE GENOMIC DNA]</scope>
    <source>
        <strain evidence="17 18">13</strain>
    </source>
</reference>
<evidence type="ECO:0000256" key="4">
    <source>
        <dbReference type="ARBA" id="ARBA00022519"/>
    </source>
</evidence>
<dbReference type="PANTHER" id="PTHR30627">
    <property type="entry name" value="PEPTIDOGLYCAN D,D-TRANSPEPTIDASE"/>
    <property type="match status" value="1"/>
</dbReference>
<dbReference type="GO" id="GO:0006508">
    <property type="term" value="P:proteolysis"/>
    <property type="evidence" value="ECO:0007669"/>
    <property type="project" value="UniProtKB-KW"/>
</dbReference>
<feature type="domain" description="Penicillin-binding protein dimerisation" evidence="16">
    <location>
        <begin position="52"/>
        <end position="217"/>
    </location>
</feature>
<evidence type="ECO:0000256" key="2">
    <source>
        <dbReference type="ARBA" id="ARBA00004236"/>
    </source>
</evidence>
<evidence type="ECO:0000313" key="17">
    <source>
        <dbReference type="EMBL" id="ATL47059.1"/>
    </source>
</evidence>
<evidence type="ECO:0000259" key="15">
    <source>
        <dbReference type="Pfam" id="PF00905"/>
    </source>
</evidence>
<dbReference type="Gene3D" id="3.30.1390.30">
    <property type="entry name" value="Penicillin-binding protein 2a, domain 3"/>
    <property type="match status" value="1"/>
</dbReference>
<keyword evidence="8" id="KW-0378">Hydrolase</keyword>
<keyword evidence="5" id="KW-0121">Carboxypeptidase</keyword>
<dbReference type="InterPro" id="IPR001460">
    <property type="entry name" value="PCN-bd_Tpept"/>
</dbReference>
<gene>
    <name evidence="17" type="primary">mrdA</name>
    <name evidence="17" type="ORF">COR50_07595</name>
</gene>
<dbReference type="KEGG" id="cbae:COR50_07595"/>
<dbReference type="Gene3D" id="3.90.1310.10">
    <property type="entry name" value="Penicillin-binding protein 2a (Domain 2)"/>
    <property type="match status" value="1"/>
</dbReference>
<dbReference type="Proteomes" id="UP000220133">
    <property type="component" value="Chromosome"/>
</dbReference>
<comment type="subcellular location">
    <subcellularLocation>
        <location evidence="2">Cell membrane</location>
    </subcellularLocation>
    <subcellularLocation>
        <location evidence="1">Membrane</location>
        <topology evidence="1">Single-pass membrane protein</topology>
    </subcellularLocation>
</comment>
<dbReference type="GO" id="GO:0008658">
    <property type="term" value="F:penicillin binding"/>
    <property type="evidence" value="ECO:0007669"/>
    <property type="project" value="InterPro"/>
</dbReference>
<dbReference type="GO" id="GO:0009002">
    <property type="term" value="F:serine-type D-Ala-D-Ala carboxypeptidase activity"/>
    <property type="evidence" value="ECO:0007669"/>
    <property type="project" value="InterPro"/>
</dbReference>
<dbReference type="InterPro" id="IPR036138">
    <property type="entry name" value="PBP_dimer_sf"/>
</dbReference>
<evidence type="ECO:0000256" key="12">
    <source>
        <dbReference type="ARBA" id="ARBA00023136"/>
    </source>
</evidence>
<keyword evidence="3" id="KW-1003">Cell membrane</keyword>
<evidence type="ECO:0000256" key="13">
    <source>
        <dbReference type="ARBA" id="ARBA00023316"/>
    </source>
</evidence>
<dbReference type="GO" id="GO:0005886">
    <property type="term" value="C:plasma membrane"/>
    <property type="evidence" value="ECO:0007669"/>
    <property type="project" value="UniProtKB-SubCell"/>
</dbReference>
<evidence type="ECO:0000313" key="18">
    <source>
        <dbReference type="Proteomes" id="UP000220133"/>
    </source>
</evidence>
<keyword evidence="7 14" id="KW-0812">Transmembrane</keyword>
<dbReference type="GO" id="GO:0071555">
    <property type="term" value="P:cell wall organization"/>
    <property type="evidence" value="ECO:0007669"/>
    <property type="project" value="UniProtKB-KW"/>
</dbReference>
<dbReference type="AlphaFoldDB" id="A0A291QSQ7"/>
<evidence type="ECO:0000256" key="7">
    <source>
        <dbReference type="ARBA" id="ARBA00022692"/>
    </source>
</evidence>
<evidence type="ECO:0000256" key="8">
    <source>
        <dbReference type="ARBA" id="ARBA00022801"/>
    </source>
</evidence>
<keyword evidence="6" id="KW-0645">Protease</keyword>
<dbReference type="InterPro" id="IPR017790">
    <property type="entry name" value="Penicillin-binding_protein_2"/>
</dbReference>
<evidence type="ECO:0000256" key="5">
    <source>
        <dbReference type="ARBA" id="ARBA00022645"/>
    </source>
</evidence>
<dbReference type="Gene3D" id="3.40.710.10">
    <property type="entry name" value="DD-peptidase/beta-lactamase superfamily"/>
    <property type="match status" value="1"/>
</dbReference>
<keyword evidence="4" id="KW-0997">Cell inner membrane</keyword>
<evidence type="ECO:0000256" key="11">
    <source>
        <dbReference type="ARBA" id="ARBA00022989"/>
    </source>
</evidence>
<dbReference type="Pfam" id="PF03717">
    <property type="entry name" value="PBP_dimer"/>
    <property type="match status" value="1"/>
</dbReference>
<sequence>MSVNNQSRKRVIQFIIIAMMSLIVARLFYLQIIDKRYSKLADANAVLKKIVYPSRGLIFDRKGKSILRNDAMYDLMVTPSSVKGIDTSYLCEILEIDREEFRKRIVNAIVRNGRVRQSVFAPLLPPEMYGRLQESMYNFQPGFELVLRPVRSYPYGTAANILGYIGEISPSMLKDSAYSSYQSGDYIGLTGLEKTYEPILMGQRGIQYLVKDNMNRPQGPLEGGAFDTAAIAGKNLRLSLDIELQGFGEQLMKGKIGSIVAIDPTSGGVLAMVSGPSYDPNLMSGANKNRNFAKIVLDTTNPMYNRAIQGLYMPGSAMKPITAVIGLDEGVITPSFGYPCRGGYYACGRRIGCMHSEPGHAANLRLAMAHSCNSYFMHVYRLSVDAKKWGGVKMGQQKWAEYMHNMGFGRRVGVDIPHEKPGTVPDTTFMNKVYHGSWNSCSEVYVGMGQGAILFTPLQMANAMCIIANRGFYYTPHFVESIDGEKSSKMLDKFKEKHVVSHTSDSAFRAVVLGMQDVVDHGTGRIAQIENIIVCGKTGTAENSARINGKVVKLKDHSVFVAFAPRDNPKIAIAVIVENAGFGGTYAAPIASLMMEKYLNDTISTKRKPLMDRMLNTVTMSPEIVKKSKIDSLNTSIRQAQLTGTTRKF</sequence>
<evidence type="ECO:0000256" key="14">
    <source>
        <dbReference type="SAM" id="Phobius"/>
    </source>
</evidence>
<keyword evidence="9" id="KW-0133">Cell shape</keyword>
<dbReference type="OrthoDB" id="9766847at2"/>
<keyword evidence="11 14" id="KW-1133">Transmembrane helix</keyword>
<dbReference type="GO" id="GO:0009252">
    <property type="term" value="P:peptidoglycan biosynthetic process"/>
    <property type="evidence" value="ECO:0007669"/>
    <property type="project" value="UniProtKB-KW"/>
</dbReference>
<accession>A0A291QSQ7</accession>
<evidence type="ECO:0000256" key="9">
    <source>
        <dbReference type="ARBA" id="ARBA00022960"/>
    </source>
</evidence>
<dbReference type="GO" id="GO:0008360">
    <property type="term" value="P:regulation of cell shape"/>
    <property type="evidence" value="ECO:0007669"/>
    <property type="project" value="UniProtKB-KW"/>
</dbReference>
<dbReference type="InterPro" id="IPR050515">
    <property type="entry name" value="Beta-lactam/transpept"/>
</dbReference>
<evidence type="ECO:0000256" key="3">
    <source>
        <dbReference type="ARBA" id="ARBA00022475"/>
    </source>
</evidence>
<evidence type="ECO:0000256" key="10">
    <source>
        <dbReference type="ARBA" id="ARBA00022984"/>
    </source>
</evidence>
<keyword evidence="18" id="KW-1185">Reference proteome</keyword>
<name>A0A291QSQ7_9BACT</name>
<dbReference type="GO" id="GO:0071972">
    <property type="term" value="F:peptidoglycan L,D-transpeptidase activity"/>
    <property type="evidence" value="ECO:0007669"/>
    <property type="project" value="TreeGrafter"/>
</dbReference>
<dbReference type="RefSeq" id="WP_098193443.1">
    <property type="nucleotide sequence ID" value="NZ_CP023777.1"/>
</dbReference>
<evidence type="ECO:0000256" key="1">
    <source>
        <dbReference type="ARBA" id="ARBA00004167"/>
    </source>
</evidence>
<keyword evidence="12 14" id="KW-0472">Membrane</keyword>
<dbReference type="NCBIfam" id="TIGR03423">
    <property type="entry name" value="pbp2_mrdA"/>
    <property type="match status" value="1"/>
</dbReference>
<feature type="domain" description="Penicillin-binding protein transpeptidase" evidence="15">
    <location>
        <begin position="257"/>
        <end position="595"/>
    </location>
</feature>